<evidence type="ECO:0000313" key="4">
    <source>
        <dbReference type="Proteomes" id="UP000594262"/>
    </source>
</evidence>
<dbReference type="EnsemblMetazoa" id="CLYHEMT008751.1">
    <property type="protein sequence ID" value="CLYHEMP008751.1"/>
    <property type="gene ID" value="CLYHEMG008751"/>
</dbReference>
<dbReference type="Proteomes" id="UP000594262">
    <property type="component" value="Unplaced"/>
</dbReference>
<dbReference type="SUPFAM" id="SSF48452">
    <property type="entry name" value="TPR-like"/>
    <property type="match status" value="1"/>
</dbReference>
<protein>
    <recommendedName>
        <fullName evidence="5">NB-ARC domain-containing protein</fullName>
    </recommendedName>
</protein>
<name>A0A7M5UCB7_9CNID</name>
<organism evidence="3 4">
    <name type="scientific">Clytia hemisphaerica</name>
    <dbReference type="NCBI Taxonomy" id="252671"/>
    <lineage>
        <taxon>Eukaryota</taxon>
        <taxon>Metazoa</taxon>
        <taxon>Cnidaria</taxon>
        <taxon>Hydrozoa</taxon>
        <taxon>Hydroidolina</taxon>
        <taxon>Leptothecata</taxon>
        <taxon>Obeliida</taxon>
        <taxon>Clytiidae</taxon>
        <taxon>Clytia</taxon>
    </lineage>
</organism>
<dbReference type="AlphaFoldDB" id="A0A7M5UCB7"/>
<dbReference type="GO" id="GO:0043531">
    <property type="term" value="F:ADP binding"/>
    <property type="evidence" value="ECO:0007669"/>
    <property type="project" value="InterPro"/>
</dbReference>
<reference evidence="3" key="1">
    <citation type="submission" date="2021-01" db="UniProtKB">
        <authorList>
            <consortium name="EnsemblMetazoa"/>
        </authorList>
    </citation>
    <scope>IDENTIFICATION</scope>
</reference>
<dbReference type="OrthoDB" id="5984832at2759"/>
<dbReference type="Gene3D" id="3.40.50.300">
    <property type="entry name" value="P-loop containing nucleotide triphosphate hydrolases"/>
    <property type="match status" value="1"/>
</dbReference>
<feature type="domain" description="NB-ARC" evidence="1">
    <location>
        <begin position="195"/>
        <end position="340"/>
    </location>
</feature>
<dbReference type="Gene3D" id="1.25.40.10">
    <property type="entry name" value="Tetratricopeptide repeat domain"/>
    <property type="match status" value="1"/>
</dbReference>
<feature type="domain" description="DZIP3-like HEPN" evidence="2">
    <location>
        <begin position="52"/>
        <end position="169"/>
    </location>
</feature>
<dbReference type="InterPro" id="IPR011990">
    <property type="entry name" value="TPR-like_helical_dom_sf"/>
</dbReference>
<proteinExistence type="predicted"/>
<sequence>MATAASGTQTSPVKYFTQEHKNRHNVDILEEKSQQYLLNVFHKHFPRNPVDLYNTLLLHQRKLKHLLNQRILKQDQYDLIYPACQRTDSSLFDVTLTFFMIRTLCGYKKPQTGWDAEPDPTNTSDIAYCIILKIERNQLNHKANRQITKAEYKRIYNRMSKPLIALGCPPQDLKPLSPTFIYQLPIENPNFVGRENELNTIHQSLVTGNKLATVISGIPGLGKSELARKYITDYASRYNNILWINAESFNTSYTNIVQILGFPGQSNTKDISHMLHDYLKNEETLFVFDNCTDINQLSDVLQLGQKTIITTQLGNWSNNYEHLKMETWPEQTAYKFVENNLKDEKHLFKDLIEELDFHPLAISHAVAYVKQSQTSLEDYLQLLQDYKLDTLSQKAVTHYGVRSSVFSSFQITIKRIEQSNDQLMMSFLYLFGILDGSFIDELFLERCFENKLEYTKAKKLLLDYSMIKCNQRFQELTHEAPENFCTVHSLYQTSIQYYLSEKNMEFEAIKKFYDTIVDCIDDEDRDKLTILWVPHLYHLWKELKYKTIFIDIIDNRIRYIDFDLDRTGYENFSKQMLKESYEVRSHNKTDITVYWIKYCMMNGEKENLKKLSKEVKTNVVEESPEKEILIQNIQRDLEDIDYSYLSAILFDGDFEEHQSRLQSKKTLDFVETFHLALSYKELGNYDAGLQLIKKYSDLTYTWYPCKTLIACLLILDGMREEGLEIFDSLTFDADQESSEEIISLSEVGRALFDTGAYEKSAEIYQRSRQLAFGLPNFSYLDSFCKMLILNEVETIDFVKAQLLYFIDPRYKFEICNPTRVKFRSRIIYICCFIRENDYKEASKNSKKLFENLKRPHHPNDLREALFMTKHLKLRQEYEQALTILFIVKKLQKKMKVETLKLNGVEVDIDRDVEFCINRLGGLPEHLREKEKRDCIVM</sequence>
<dbReference type="InterPro" id="IPR041249">
    <property type="entry name" value="HEPN_DZIP3"/>
</dbReference>
<dbReference type="InterPro" id="IPR027417">
    <property type="entry name" value="P-loop_NTPase"/>
</dbReference>
<evidence type="ECO:0000259" key="2">
    <source>
        <dbReference type="Pfam" id="PF18738"/>
    </source>
</evidence>
<evidence type="ECO:0000313" key="3">
    <source>
        <dbReference type="EnsemblMetazoa" id="CLYHEMP008751.1"/>
    </source>
</evidence>
<dbReference type="PANTHER" id="PTHR35205">
    <property type="entry name" value="NB-ARC AND TPR DOMAIN PROTEIN"/>
    <property type="match status" value="1"/>
</dbReference>
<dbReference type="Pfam" id="PF00931">
    <property type="entry name" value="NB-ARC"/>
    <property type="match status" value="1"/>
</dbReference>
<dbReference type="Pfam" id="PF18738">
    <property type="entry name" value="HEPN_DZIP3"/>
    <property type="match status" value="1"/>
</dbReference>
<evidence type="ECO:0008006" key="5">
    <source>
        <dbReference type="Google" id="ProtNLM"/>
    </source>
</evidence>
<evidence type="ECO:0000259" key="1">
    <source>
        <dbReference type="Pfam" id="PF00931"/>
    </source>
</evidence>
<dbReference type="PANTHER" id="PTHR35205:SF1">
    <property type="entry name" value="ZU5 DOMAIN-CONTAINING PROTEIN"/>
    <property type="match status" value="1"/>
</dbReference>
<dbReference type="InterPro" id="IPR002182">
    <property type="entry name" value="NB-ARC"/>
</dbReference>
<accession>A0A7M5UCB7</accession>
<keyword evidence="4" id="KW-1185">Reference proteome</keyword>
<dbReference type="SUPFAM" id="SSF52540">
    <property type="entry name" value="P-loop containing nucleoside triphosphate hydrolases"/>
    <property type="match status" value="1"/>
</dbReference>